<accession>A0ABR7V5I1</accession>
<name>A0ABR7V5I1_9FLAO</name>
<sequence>MQINNWNQSRLDRIAETKYLKSIDKELIYNNYLNQSIIISRLPKKVEGLTLAKKYCENEIIVTDTLEFLNRVSYGGGAGGYDFGKRSTYDELVNTGNLQLIRK</sequence>
<dbReference type="EMBL" id="JABTCF010000009">
    <property type="protein sequence ID" value="MBD0778936.1"/>
    <property type="molecule type" value="Genomic_DNA"/>
</dbReference>
<gene>
    <name evidence="1" type="ORF">HPE56_14140</name>
</gene>
<keyword evidence="2" id="KW-1185">Reference proteome</keyword>
<comment type="caution">
    <text evidence="1">The sequence shown here is derived from an EMBL/GenBank/DDBJ whole genome shotgun (WGS) entry which is preliminary data.</text>
</comment>
<evidence type="ECO:0000313" key="2">
    <source>
        <dbReference type="Proteomes" id="UP001166021"/>
    </source>
</evidence>
<organism evidence="1 2">
    <name type="scientific">Maribacter aquimaris</name>
    <dbReference type="NCBI Taxonomy" id="2737171"/>
    <lineage>
        <taxon>Bacteria</taxon>
        <taxon>Pseudomonadati</taxon>
        <taxon>Bacteroidota</taxon>
        <taxon>Flavobacteriia</taxon>
        <taxon>Flavobacteriales</taxon>
        <taxon>Flavobacteriaceae</taxon>
        <taxon>Maribacter</taxon>
    </lineage>
</organism>
<dbReference type="Proteomes" id="UP001166021">
    <property type="component" value="Unassembled WGS sequence"/>
</dbReference>
<protein>
    <submittedName>
        <fullName evidence="1">Uncharacterized protein</fullName>
    </submittedName>
</protein>
<proteinExistence type="predicted"/>
<reference evidence="1" key="1">
    <citation type="submission" date="2020-05" db="EMBL/GenBank/DDBJ databases">
        <title>The draft genome sequence of Maribacter sp. ANRC-HE7.</title>
        <authorList>
            <person name="Mu L."/>
        </authorList>
    </citation>
    <scope>NUCLEOTIDE SEQUENCE</scope>
    <source>
        <strain evidence="1">ANRC-HE7</strain>
    </source>
</reference>
<evidence type="ECO:0000313" key="1">
    <source>
        <dbReference type="EMBL" id="MBD0778936.1"/>
    </source>
</evidence>